<evidence type="ECO:0000313" key="3">
    <source>
        <dbReference type="Proteomes" id="UP000464178"/>
    </source>
</evidence>
<name>A0A6P2D8D5_9BACT</name>
<sequence>MDCRDAQFYLRLRGHATDELGPDVTGSLDDHLATCPACAADGRAIAVFDRAIARAMIAVPVPSGLRSQLVARVAEKQGADLRRKAYRAVAALAASVLFVGIAFGIFTKTRPKVDTDALVQRADEQLSDPERSTREWLISKKLPDRLPDEWELDLSLVMHRVKEEIHGEDVPVLVFRSSDPRDPTAFAKVYLFPNNGRFDLKNIQDAQASLTTARVVVGQGDLRGVTYVIVHTGGPLDGLKQFRRSLNGSRA</sequence>
<keyword evidence="1" id="KW-1133">Transmembrane helix</keyword>
<dbReference type="Proteomes" id="UP000464178">
    <property type="component" value="Chromosome"/>
</dbReference>
<proteinExistence type="predicted"/>
<gene>
    <name evidence="2" type="ORF">SOIL9_08280</name>
</gene>
<keyword evidence="1" id="KW-0812">Transmembrane</keyword>
<keyword evidence="1" id="KW-0472">Membrane</keyword>
<dbReference type="EMBL" id="LR593886">
    <property type="protein sequence ID" value="VTR97223.1"/>
    <property type="molecule type" value="Genomic_DNA"/>
</dbReference>
<keyword evidence="3" id="KW-1185">Reference proteome</keyword>
<dbReference type="RefSeq" id="WP_162671108.1">
    <property type="nucleotide sequence ID" value="NZ_LR593886.1"/>
</dbReference>
<dbReference type="KEGG" id="gms:SOIL9_08280"/>
<dbReference type="AlphaFoldDB" id="A0A6P2D8D5"/>
<organism evidence="2 3">
    <name type="scientific">Gemmata massiliana</name>
    <dbReference type="NCBI Taxonomy" id="1210884"/>
    <lineage>
        <taxon>Bacteria</taxon>
        <taxon>Pseudomonadati</taxon>
        <taxon>Planctomycetota</taxon>
        <taxon>Planctomycetia</taxon>
        <taxon>Gemmatales</taxon>
        <taxon>Gemmataceae</taxon>
        <taxon>Gemmata</taxon>
    </lineage>
</organism>
<protein>
    <submittedName>
        <fullName evidence="2">: DUF3379</fullName>
    </submittedName>
</protein>
<evidence type="ECO:0000313" key="2">
    <source>
        <dbReference type="EMBL" id="VTR97223.1"/>
    </source>
</evidence>
<feature type="transmembrane region" description="Helical" evidence="1">
    <location>
        <begin position="85"/>
        <end position="106"/>
    </location>
</feature>
<reference evidence="2 3" key="1">
    <citation type="submission" date="2019-05" db="EMBL/GenBank/DDBJ databases">
        <authorList>
            <consortium name="Science for Life Laboratories"/>
        </authorList>
    </citation>
    <scope>NUCLEOTIDE SEQUENCE [LARGE SCALE GENOMIC DNA]</scope>
    <source>
        <strain evidence="2">Soil9</strain>
    </source>
</reference>
<evidence type="ECO:0000256" key="1">
    <source>
        <dbReference type="SAM" id="Phobius"/>
    </source>
</evidence>
<accession>A0A6P2D8D5</accession>